<dbReference type="KEGG" id="dao:Desac_1672"/>
<dbReference type="NCBIfam" id="TIGR02385">
    <property type="entry name" value="RelE_StbE"/>
    <property type="match status" value="1"/>
</dbReference>
<dbReference type="InterPro" id="IPR035093">
    <property type="entry name" value="RelE/ParE_toxin_dom_sf"/>
</dbReference>
<reference evidence="3" key="2">
    <citation type="submission" date="2011-03" db="EMBL/GenBank/DDBJ databases">
        <title>The complete genome of Desulfobacca acetoxidans DSM 11109.</title>
        <authorList>
            <consortium name="US DOE Joint Genome Institute (JGI-PGF)"/>
            <person name="Lucas S."/>
            <person name="Copeland A."/>
            <person name="Lapidus A."/>
            <person name="Bruce D."/>
            <person name="Goodwin L."/>
            <person name="Pitluck S."/>
            <person name="Peters L."/>
            <person name="Kyrpides N."/>
            <person name="Mavromatis K."/>
            <person name="Ivanova N."/>
            <person name="Ovchinnikova G."/>
            <person name="Teshima H."/>
            <person name="Detter J.C."/>
            <person name="Han C."/>
            <person name="Land M."/>
            <person name="Hauser L."/>
            <person name="Markowitz V."/>
            <person name="Cheng J.-F."/>
            <person name="Hugenholtz P."/>
            <person name="Woyke T."/>
            <person name="Wu D."/>
            <person name="Spring S."/>
            <person name="Schueler E."/>
            <person name="Brambilla E."/>
            <person name="Klenk H.-P."/>
            <person name="Eisen J.A."/>
        </authorList>
    </citation>
    <scope>NUCLEOTIDE SEQUENCE [LARGE SCALE GENOMIC DNA]</scope>
    <source>
        <strain evidence="3">ATCC 700848 / DSM 11109 / ASRB2</strain>
    </source>
</reference>
<dbReference type="Proteomes" id="UP000000483">
    <property type="component" value="Chromosome"/>
</dbReference>
<name>F2NJK7_DESAR</name>
<dbReference type="AlphaFoldDB" id="F2NJK7"/>
<dbReference type="RefSeq" id="WP_013706629.1">
    <property type="nucleotide sequence ID" value="NC_015388.1"/>
</dbReference>
<organism evidence="2 3">
    <name type="scientific">Desulfobacca acetoxidans (strain ATCC 700848 / DSM 11109 / ASRB2)</name>
    <dbReference type="NCBI Taxonomy" id="880072"/>
    <lineage>
        <taxon>Bacteria</taxon>
        <taxon>Pseudomonadati</taxon>
        <taxon>Thermodesulfobacteriota</taxon>
        <taxon>Desulfobaccia</taxon>
        <taxon>Desulfobaccales</taxon>
        <taxon>Desulfobaccaceae</taxon>
        <taxon>Desulfobacca</taxon>
    </lineage>
</organism>
<evidence type="ECO:0000313" key="2">
    <source>
        <dbReference type="EMBL" id="AEB09519.1"/>
    </source>
</evidence>
<dbReference type="eggNOG" id="COG2026">
    <property type="taxonomic scope" value="Bacteria"/>
</dbReference>
<reference evidence="2 3" key="1">
    <citation type="journal article" date="2011" name="Stand. Genomic Sci.">
        <title>Complete genome sequence of the acetate-degrading sulfate reducer Desulfobacca acetoxidans type strain (ASRB2).</title>
        <authorList>
            <person name="Goker M."/>
            <person name="Teshima H."/>
            <person name="Lapidus A."/>
            <person name="Nolan M."/>
            <person name="Lucas S."/>
            <person name="Hammon N."/>
            <person name="Deshpande S."/>
            <person name="Cheng J.F."/>
            <person name="Tapia R."/>
            <person name="Han C."/>
            <person name="Goodwin L."/>
            <person name="Pitluck S."/>
            <person name="Huntemann M."/>
            <person name="Liolios K."/>
            <person name="Ivanova N."/>
            <person name="Pagani I."/>
            <person name="Mavromatis K."/>
            <person name="Ovchinikova G."/>
            <person name="Pati A."/>
            <person name="Chen A."/>
            <person name="Palaniappan K."/>
            <person name="Land M."/>
            <person name="Hauser L."/>
            <person name="Brambilla E.M."/>
            <person name="Rohde M."/>
            <person name="Spring S."/>
            <person name="Detter J.C."/>
            <person name="Woyke T."/>
            <person name="Bristow J."/>
            <person name="Eisen J.A."/>
            <person name="Markowitz V."/>
            <person name="Hugenholtz P."/>
            <person name="Kyrpides N.C."/>
            <person name="Klenk H.P."/>
        </authorList>
    </citation>
    <scope>NUCLEOTIDE SEQUENCE [LARGE SCALE GENOMIC DNA]</scope>
    <source>
        <strain evidence="3">ATCC 700848 / DSM 11109 / ASRB2</strain>
    </source>
</reference>
<proteinExistence type="predicted"/>
<accession>F2NJK7</accession>
<gene>
    <name evidence="2" type="ordered locus">Desac_1672</name>
</gene>
<dbReference type="SUPFAM" id="SSF143011">
    <property type="entry name" value="RelE-like"/>
    <property type="match status" value="1"/>
</dbReference>
<evidence type="ECO:0000256" key="1">
    <source>
        <dbReference type="ARBA" id="ARBA00022649"/>
    </source>
</evidence>
<protein>
    <submittedName>
        <fullName evidence="2">Plasmid stabilization system</fullName>
    </submittedName>
</protein>
<dbReference type="HOGENOM" id="CLU_161929_0_1_7"/>
<dbReference type="Pfam" id="PF05016">
    <property type="entry name" value="ParE_toxin"/>
    <property type="match status" value="1"/>
</dbReference>
<dbReference type="EMBL" id="CP002629">
    <property type="protein sequence ID" value="AEB09519.1"/>
    <property type="molecule type" value="Genomic_DNA"/>
</dbReference>
<dbReference type="InterPro" id="IPR007712">
    <property type="entry name" value="RelE/ParE_toxin"/>
</dbReference>
<dbReference type="STRING" id="880072.Desac_1672"/>
<dbReference type="OrthoDB" id="5521312at2"/>
<dbReference type="Gene3D" id="3.30.2310.20">
    <property type="entry name" value="RelE-like"/>
    <property type="match status" value="1"/>
</dbReference>
<keyword evidence="3" id="KW-1185">Reference proteome</keyword>
<sequence>MKIRRTDKFKKDYQDLPKEIRYRFKQKISLLMGNTRHPSLRIHKIKGRENLWELSITMDYRVLFEIEGEYLVFLSVGPHKIVDQI</sequence>
<evidence type="ECO:0000313" key="3">
    <source>
        <dbReference type="Proteomes" id="UP000000483"/>
    </source>
</evidence>
<keyword evidence="1" id="KW-1277">Toxin-antitoxin system</keyword>